<reference evidence="1" key="1">
    <citation type="submission" date="2020-02" db="EMBL/GenBank/DDBJ databases">
        <authorList>
            <person name="Palmer J.M."/>
        </authorList>
    </citation>
    <scope>NUCLEOTIDE SEQUENCE</scope>
    <source>
        <strain evidence="1">EPUS1.4</strain>
        <tissue evidence="1">Thallus</tissue>
    </source>
</reference>
<proteinExistence type="predicted"/>
<protein>
    <submittedName>
        <fullName evidence="1">Uncharacterized protein</fullName>
    </submittedName>
</protein>
<dbReference type="EMBL" id="JAACFV010000005">
    <property type="protein sequence ID" value="KAF7513616.1"/>
    <property type="molecule type" value="Genomic_DNA"/>
</dbReference>
<gene>
    <name evidence="1" type="ORF">GJ744_008910</name>
</gene>
<evidence type="ECO:0000313" key="2">
    <source>
        <dbReference type="Proteomes" id="UP000606974"/>
    </source>
</evidence>
<evidence type="ECO:0000313" key="1">
    <source>
        <dbReference type="EMBL" id="KAF7513616.1"/>
    </source>
</evidence>
<comment type="caution">
    <text evidence="1">The sequence shown here is derived from an EMBL/GenBank/DDBJ whole genome shotgun (WGS) entry which is preliminary data.</text>
</comment>
<name>A0A8H7AUW1_9EURO</name>
<accession>A0A8H7AUW1</accession>
<organism evidence="1 2">
    <name type="scientific">Endocarpon pusillum</name>
    <dbReference type="NCBI Taxonomy" id="364733"/>
    <lineage>
        <taxon>Eukaryota</taxon>
        <taxon>Fungi</taxon>
        <taxon>Dikarya</taxon>
        <taxon>Ascomycota</taxon>
        <taxon>Pezizomycotina</taxon>
        <taxon>Eurotiomycetes</taxon>
        <taxon>Chaetothyriomycetidae</taxon>
        <taxon>Verrucariales</taxon>
        <taxon>Verrucariaceae</taxon>
        <taxon>Endocarpon</taxon>
    </lineage>
</organism>
<dbReference type="AlphaFoldDB" id="A0A8H7AUW1"/>
<keyword evidence="2" id="KW-1185">Reference proteome</keyword>
<dbReference type="Proteomes" id="UP000606974">
    <property type="component" value="Unassembled WGS sequence"/>
</dbReference>
<sequence>MVSWRQQFQILTGKFPERVAYQVKMKSTEISVKDGTQTMVEDSLWKKPNLILTTPAARVSGFDRDVFGQVHSERSIRQPSIRRLILGSGQDSTVEICMGDS</sequence>